<evidence type="ECO:0000313" key="2">
    <source>
        <dbReference type="Proteomes" id="UP000070121"/>
    </source>
</evidence>
<comment type="caution">
    <text evidence="1">The sequence shown here is derived from an EMBL/GenBank/DDBJ whole genome shotgun (WGS) entry which is preliminary data.</text>
</comment>
<dbReference type="Proteomes" id="UP000070121">
    <property type="component" value="Unassembled WGS sequence"/>
</dbReference>
<dbReference type="AlphaFoldDB" id="A0A135UNP9"/>
<evidence type="ECO:0000313" key="1">
    <source>
        <dbReference type="EMBL" id="KXH61967.1"/>
    </source>
</evidence>
<name>A0A135UNP9_9PEZI</name>
<reference evidence="1 2" key="1">
    <citation type="submission" date="2014-02" db="EMBL/GenBank/DDBJ databases">
        <title>The genome sequence of Colletotrichum salicis CBS 607.94.</title>
        <authorList>
            <person name="Baroncelli R."/>
            <person name="Thon M.R."/>
        </authorList>
    </citation>
    <scope>NUCLEOTIDE SEQUENCE [LARGE SCALE GENOMIC DNA]</scope>
    <source>
        <strain evidence="1 2">CBS 607.94</strain>
    </source>
</reference>
<proteinExistence type="predicted"/>
<gene>
    <name evidence="1" type="ORF">CSAL01_00973</name>
</gene>
<organism evidence="1 2">
    <name type="scientific">Colletotrichum salicis</name>
    <dbReference type="NCBI Taxonomy" id="1209931"/>
    <lineage>
        <taxon>Eukaryota</taxon>
        <taxon>Fungi</taxon>
        <taxon>Dikarya</taxon>
        <taxon>Ascomycota</taxon>
        <taxon>Pezizomycotina</taxon>
        <taxon>Sordariomycetes</taxon>
        <taxon>Hypocreomycetidae</taxon>
        <taxon>Glomerellales</taxon>
        <taxon>Glomerellaceae</taxon>
        <taxon>Colletotrichum</taxon>
        <taxon>Colletotrichum acutatum species complex</taxon>
    </lineage>
</organism>
<accession>A0A135UNP9</accession>
<protein>
    <submittedName>
        <fullName evidence="1">Uncharacterized protein</fullName>
    </submittedName>
</protein>
<dbReference type="EMBL" id="JFFI01001221">
    <property type="protein sequence ID" value="KXH61967.1"/>
    <property type="molecule type" value="Genomic_DNA"/>
</dbReference>
<sequence length="140" mass="15206">MLSSKLHAGWQVEQPGLPPQPDTSLLLRLEERQSTTGSDTLSSTLRIADLKPMASLPITRVITIIWGKSLFYIWNTNNNTIGAAGPSNHHQNAIMARQAPQPSINGALVYARNDARQRFCTLSRAVSSDPDAEITPSAGD</sequence>
<keyword evidence="2" id="KW-1185">Reference proteome</keyword>